<evidence type="ECO:0000256" key="9">
    <source>
        <dbReference type="ARBA" id="ARBA00022737"/>
    </source>
</evidence>
<evidence type="ECO:0000256" key="2">
    <source>
        <dbReference type="ARBA" id="ARBA00012513"/>
    </source>
</evidence>
<keyword evidence="7" id="KW-0812">Transmembrane</keyword>
<name>A0A199V051_ANACO</name>
<dbReference type="GO" id="GO:0005524">
    <property type="term" value="F:ATP binding"/>
    <property type="evidence" value="ECO:0007669"/>
    <property type="project" value="UniProtKB-UniRule"/>
</dbReference>
<dbReference type="InterPro" id="IPR051420">
    <property type="entry name" value="Ser_Thr_Kinases_DiverseReg"/>
</dbReference>
<dbReference type="EMBL" id="LSRQ01003912">
    <property type="protein sequence ID" value="OAY70424.1"/>
    <property type="molecule type" value="Genomic_DNA"/>
</dbReference>
<keyword evidence="10 19" id="KW-0547">Nucleotide-binding</keyword>
<evidence type="ECO:0000256" key="5">
    <source>
        <dbReference type="ARBA" id="ARBA00022614"/>
    </source>
</evidence>
<evidence type="ECO:0000259" key="20">
    <source>
        <dbReference type="PROSITE" id="PS50011"/>
    </source>
</evidence>
<evidence type="ECO:0000256" key="11">
    <source>
        <dbReference type="ARBA" id="ARBA00022777"/>
    </source>
</evidence>
<dbReference type="PANTHER" id="PTHR48005">
    <property type="entry name" value="LEUCINE RICH REPEAT KINASE 2"/>
    <property type="match status" value="1"/>
</dbReference>
<keyword evidence="5" id="KW-0433">Leucine-rich repeat</keyword>
<dbReference type="EC" id="2.7.11.1" evidence="2"/>
<dbReference type="AlphaFoldDB" id="A0A199V051"/>
<dbReference type="PROSITE" id="PS00107">
    <property type="entry name" value="PROTEIN_KINASE_ATP"/>
    <property type="match status" value="1"/>
</dbReference>
<dbReference type="Gene3D" id="1.10.510.10">
    <property type="entry name" value="Transferase(Phosphotransferase) domain 1"/>
    <property type="match status" value="1"/>
</dbReference>
<evidence type="ECO:0000256" key="8">
    <source>
        <dbReference type="ARBA" id="ARBA00022729"/>
    </source>
</evidence>
<evidence type="ECO:0000256" key="12">
    <source>
        <dbReference type="ARBA" id="ARBA00022840"/>
    </source>
</evidence>
<dbReference type="InterPro" id="IPR000719">
    <property type="entry name" value="Prot_kinase_dom"/>
</dbReference>
<evidence type="ECO:0000256" key="3">
    <source>
        <dbReference type="ARBA" id="ARBA00022527"/>
    </source>
</evidence>
<dbReference type="Gene3D" id="3.30.200.20">
    <property type="entry name" value="Phosphorylase Kinase, domain 1"/>
    <property type="match status" value="1"/>
</dbReference>
<gene>
    <name evidence="21" type="ORF">ACMD2_24776</name>
</gene>
<dbReference type="InterPro" id="IPR017441">
    <property type="entry name" value="Protein_kinase_ATP_BS"/>
</dbReference>
<evidence type="ECO:0000313" key="21">
    <source>
        <dbReference type="EMBL" id="OAY70424.1"/>
    </source>
</evidence>
<comment type="subcellular location">
    <subcellularLocation>
        <location evidence="1">Membrane</location>
        <topology evidence="1">Single-pass type I membrane protein</topology>
    </subcellularLocation>
</comment>
<evidence type="ECO:0000256" key="17">
    <source>
        <dbReference type="ARBA" id="ARBA00047899"/>
    </source>
</evidence>
<dbReference type="GO" id="GO:0004674">
    <property type="term" value="F:protein serine/threonine kinase activity"/>
    <property type="evidence" value="ECO:0007669"/>
    <property type="project" value="UniProtKB-KW"/>
</dbReference>
<keyword evidence="15 21" id="KW-0675">Receptor</keyword>
<dbReference type="PROSITE" id="PS50011">
    <property type="entry name" value="PROTEIN_KINASE_DOM"/>
    <property type="match status" value="1"/>
</dbReference>
<keyword evidence="9" id="KW-0677">Repeat</keyword>
<keyword evidence="8" id="KW-0732">Signal</keyword>
<evidence type="ECO:0000256" key="16">
    <source>
        <dbReference type="ARBA" id="ARBA00023180"/>
    </source>
</evidence>
<evidence type="ECO:0000256" key="6">
    <source>
        <dbReference type="ARBA" id="ARBA00022679"/>
    </source>
</evidence>
<feature type="domain" description="Protein kinase" evidence="20">
    <location>
        <begin position="7"/>
        <end position="286"/>
    </location>
</feature>
<organism evidence="21 22">
    <name type="scientific">Ananas comosus</name>
    <name type="common">Pineapple</name>
    <name type="synonym">Ananas ananas</name>
    <dbReference type="NCBI Taxonomy" id="4615"/>
    <lineage>
        <taxon>Eukaryota</taxon>
        <taxon>Viridiplantae</taxon>
        <taxon>Streptophyta</taxon>
        <taxon>Embryophyta</taxon>
        <taxon>Tracheophyta</taxon>
        <taxon>Spermatophyta</taxon>
        <taxon>Magnoliopsida</taxon>
        <taxon>Liliopsida</taxon>
        <taxon>Poales</taxon>
        <taxon>Bromeliaceae</taxon>
        <taxon>Bromelioideae</taxon>
        <taxon>Ananas</taxon>
    </lineage>
</organism>
<keyword evidence="4" id="KW-0597">Phosphoprotein</keyword>
<keyword evidence="13" id="KW-1133">Transmembrane helix</keyword>
<evidence type="ECO:0000256" key="10">
    <source>
        <dbReference type="ARBA" id="ARBA00022741"/>
    </source>
</evidence>
<evidence type="ECO:0000256" key="7">
    <source>
        <dbReference type="ARBA" id="ARBA00022692"/>
    </source>
</evidence>
<dbReference type="Proteomes" id="UP000092600">
    <property type="component" value="Unassembled WGS sequence"/>
</dbReference>
<feature type="binding site" evidence="19">
    <location>
        <position position="35"/>
    </location>
    <ligand>
        <name>ATP</name>
        <dbReference type="ChEBI" id="CHEBI:30616"/>
    </ligand>
</feature>
<evidence type="ECO:0000256" key="4">
    <source>
        <dbReference type="ARBA" id="ARBA00022553"/>
    </source>
</evidence>
<sequence>MNATDNFNEIYCIGKGGFGSVYKAELPAGQVVAVKRLQVTEPGDLSEISKKSFENEIRALTEVRHRNIVKLHGFCMRSGRMYLVYEYVEKGSLGKVLYSEEGGKKLNWAMRVKVIQGVAHALAYLHHDCSPPIVHRDISANNILLESEYEPRISDFGTAKMLEPGSTTWTSVAGSYGYMAPELAYTMKVTEKCDVYSFGVVALEVMMGKHPGELISSLPSISSSEGSDLLLKDVLDQRLLPPTGQLAQEVVFIVKIALACTRTAPDSRPSMRSVAQEISARTQAYLAEPFRTITISKLTDYQK</sequence>
<keyword evidence="16" id="KW-0325">Glycoprotein</keyword>
<comment type="catalytic activity">
    <reaction evidence="17">
        <text>L-threonyl-[protein] + ATP = O-phospho-L-threonyl-[protein] + ADP + H(+)</text>
        <dbReference type="Rhea" id="RHEA:46608"/>
        <dbReference type="Rhea" id="RHEA-COMP:11060"/>
        <dbReference type="Rhea" id="RHEA-COMP:11605"/>
        <dbReference type="ChEBI" id="CHEBI:15378"/>
        <dbReference type="ChEBI" id="CHEBI:30013"/>
        <dbReference type="ChEBI" id="CHEBI:30616"/>
        <dbReference type="ChEBI" id="CHEBI:61977"/>
        <dbReference type="ChEBI" id="CHEBI:456216"/>
        <dbReference type="EC" id="2.7.11.1"/>
    </reaction>
</comment>
<keyword evidence="6" id="KW-0808">Transferase</keyword>
<protein>
    <recommendedName>
        <fullName evidence="2">non-specific serine/threonine protein kinase</fullName>
        <ecNumber evidence="2">2.7.11.1</ecNumber>
    </recommendedName>
</protein>
<dbReference type="STRING" id="4615.A0A199V051"/>
<dbReference type="GO" id="GO:0016020">
    <property type="term" value="C:membrane"/>
    <property type="evidence" value="ECO:0007669"/>
    <property type="project" value="UniProtKB-SubCell"/>
</dbReference>
<keyword evidence="14" id="KW-0472">Membrane</keyword>
<dbReference type="Pfam" id="PF00069">
    <property type="entry name" value="Pkinase"/>
    <property type="match status" value="1"/>
</dbReference>
<proteinExistence type="predicted"/>
<keyword evidence="3" id="KW-0723">Serine/threonine-protein kinase</keyword>
<dbReference type="PROSITE" id="PS00109">
    <property type="entry name" value="PROTEIN_KINASE_TYR"/>
    <property type="match status" value="1"/>
</dbReference>
<keyword evidence="11 21" id="KW-0418">Kinase</keyword>
<accession>A0A199V051</accession>
<evidence type="ECO:0000256" key="1">
    <source>
        <dbReference type="ARBA" id="ARBA00004479"/>
    </source>
</evidence>
<dbReference type="FunFam" id="1.10.510.10:FF:000445">
    <property type="entry name" value="MDIS1-interacting receptor like kinase 2"/>
    <property type="match status" value="1"/>
</dbReference>
<evidence type="ECO:0000256" key="13">
    <source>
        <dbReference type="ARBA" id="ARBA00022989"/>
    </source>
</evidence>
<evidence type="ECO:0000256" key="14">
    <source>
        <dbReference type="ARBA" id="ARBA00023136"/>
    </source>
</evidence>
<comment type="caution">
    <text evidence="21">The sequence shown here is derived from an EMBL/GenBank/DDBJ whole genome shotgun (WGS) entry which is preliminary data.</text>
</comment>
<dbReference type="InterPro" id="IPR011009">
    <property type="entry name" value="Kinase-like_dom_sf"/>
</dbReference>
<evidence type="ECO:0000256" key="15">
    <source>
        <dbReference type="ARBA" id="ARBA00023170"/>
    </source>
</evidence>
<comment type="catalytic activity">
    <reaction evidence="18">
        <text>L-seryl-[protein] + ATP = O-phospho-L-seryl-[protein] + ADP + H(+)</text>
        <dbReference type="Rhea" id="RHEA:17989"/>
        <dbReference type="Rhea" id="RHEA-COMP:9863"/>
        <dbReference type="Rhea" id="RHEA-COMP:11604"/>
        <dbReference type="ChEBI" id="CHEBI:15378"/>
        <dbReference type="ChEBI" id="CHEBI:29999"/>
        <dbReference type="ChEBI" id="CHEBI:30616"/>
        <dbReference type="ChEBI" id="CHEBI:83421"/>
        <dbReference type="ChEBI" id="CHEBI:456216"/>
        <dbReference type="EC" id="2.7.11.1"/>
    </reaction>
</comment>
<dbReference type="FunFam" id="3.30.200.20:FF:000309">
    <property type="entry name" value="Leucine-rich repeat receptor protein kinase MSP1"/>
    <property type="match status" value="1"/>
</dbReference>
<keyword evidence="12 19" id="KW-0067">ATP-binding</keyword>
<dbReference type="SUPFAM" id="SSF56112">
    <property type="entry name" value="Protein kinase-like (PK-like)"/>
    <property type="match status" value="1"/>
</dbReference>
<evidence type="ECO:0000256" key="18">
    <source>
        <dbReference type="ARBA" id="ARBA00048679"/>
    </source>
</evidence>
<evidence type="ECO:0000313" key="22">
    <source>
        <dbReference type="Proteomes" id="UP000092600"/>
    </source>
</evidence>
<reference evidence="21 22" key="1">
    <citation type="journal article" date="2016" name="DNA Res.">
        <title>The draft genome of MD-2 pineapple using hybrid error correction of long reads.</title>
        <authorList>
            <person name="Redwan R.M."/>
            <person name="Saidin A."/>
            <person name="Kumar S.V."/>
        </authorList>
    </citation>
    <scope>NUCLEOTIDE SEQUENCE [LARGE SCALE GENOMIC DNA]</scope>
    <source>
        <strain evidence="22">cv. MD2</strain>
        <tissue evidence="21">Leaf</tissue>
    </source>
</reference>
<dbReference type="InterPro" id="IPR008266">
    <property type="entry name" value="Tyr_kinase_AS"/>
</dbReference>
<dbReference type="PANTHER" id="PTHR48005:SF44">
    <property type="entry name" value="MDIS1-INTERACTING RECEPTOR LIKE KINASE 2-LIKE ISOFORM X1"/>
    <property type="match status" value="1"/>
</dbReference>
<dbReference type="CDD" id="cd14066">
    <property type="entry name" value="STKc_IRAK"/>
    <property type="match status" value="1"/>
</dbReference>
<evidence type="ECO:0000256" key="19">
    <source>
        <dbReference type="PROSITE-ProRule" id="PRU10141"/>
    </source>
</evidence>